<keyword evidence="1" id="KW-0812">Transmembrane</keyword>
<feature type="transmembrane region" description="Helical" evidence="1">
    <location>
        <begin position="50"/>
        <end position="67"/>
    </location>
</feature>
<keyword evidence="1" id="KW-0472">Membrane</keyword>
<proteinExistence type="predicted"/>
<evidence type="ECO:0000313" key="2">
    <source>
        <dbReference type="EMBL" id="MBB5621475.1"/>
    </source>
</evidence>
<dbReference type="Proteomes" id="UP000537718">
    <property type="component" value="Unassembled WGS sequence"/>
</dbReference>
<comment type="caution">
    <text evidence="2">The sequence shown here is derived from an EMBL/GenBank/DDBJ whole genome shotgun (WGS) entry which is preliminary data.</text>
</comment>
<keyword evidence="1" id="KW-1133">Transmembrane helix</keyword>
<sequence length="159" mass="17641">MENYKYFEQEGDKYHLKAQFVFIAFIGGLCIIAGLATAFTIGTTDKANRWIGYGIALLGAMALLRLTSKTAIDMGSRQILLKKNLFSAEVAYSLDNFETFLVAKTVSIFGITMNATASMILNINGEEKLLMLNQSVFSTAPLNNMINEAMHIMKIEDHI</sequence>
<protein>
    <recommendedName>
        <fullName evidence="4">PH (Pleckstrin Homology) domain-containing protein</fullName>
    </recommendedName>
</protein>
<accession>A0A7W9DKT8</accession>
<evidence type="ECO:0008006" key="4">
    <source>
        <dbReference type="Google" id="ProtNLM"/>
    </source>
</evidence>
<reference evidence="2 3" key="1">
    <citation type="submission" date="2020-08" db="EMBL/GenBank/DDBJ databases">
        <title>Genomic Encyclopedia of Type Strains, Phase IV (KMG-V): Genome sequencing to study the core and pangenomes of soil and plant-associated prokaryotes.</title>
        <authorList>
            <person name="Whitman W."/>
        </authorList>
    </citation>
    <scope>NUCLEOTIDE SEQUENCE [LARGE SCALE GENOMIC DNA]</scope>
    <source>
        <strain evidence="2 3">MP7CTX6</strain>
    </source>
</reference>
<evidence type="ECO:0000256" key="1">
    <source>
        <dbReference type="SAM" id="Phobius"/>
    </source>
</evidence>
<feature type="transmembrane region" description="Helical" evidence="1">
    <location>
        <begin position="20"/>
        <end position="44"/>
    </location>
</feature>
<evidence type="ECO:0000313" key="3">
    <source>
        <dbReference type="Proteomes" id="UP000537718"/>
    </source>
</evidence>
<dbReference type="EMBL" id="JACHCF010000005">
    <property type="protein sequence ID" value="MBB5621475.1"/>
    <property type="molecule type" value="Genomic_DNA"/>
</dbReference>
<gene>
    <name evidence="2" type="ORF">HDE69_002536</name>
</gene>
<dbReference type="AlphaFoldDB" id="A0A7W9DKT8"/>
<dbReference type="RefSeq" id="WP_183867448.1">
    <property type="nucleotide sequence ID" value="NZ_JACHCF010000005.1"/>
</dbReference>
<name>A0A7W9DKT8_9SPHI</name>
<organism evidence="2 3">
    <name type="scientific">Pedobacter cryoconitis</name>
    <dbReference type="NCBI Taxonomy" id="188932"/>
    <lineage>
        <taxon>Bacteria</taxon>
        <taxon>Pseudomonadati</taxon>
        <taxon>Bacteroidota</taxon>
        <taxon>Sphingobacteriia</taxon>
        <taxon>Sphingobacteriales</taxon>
        <taxon>Sphingobacteriaceae</taxon>
        <taxon>Pedobacter</taxon>
    </lineage>
</organism>